<dbReference type="Pfam" id="PF05193">
    <property type="entry name" value="Peptidase_M16_C"/>
    <property type="match status" value="1"/>
</dbReference>
<gene>
    <name evidence="4" type="ORF">G6CMJM_00522</name>
</gene>
<evidence type="ECO:0000259" key="3">
    <source>
        <dbReference type="Pfam" id="PF05193"/>
    </source>
</evidence>
<dbReference type="RefSeq" id="WP_129718918.1">
    <property type="nucleotide sequence ID" value="NZ_PRLK01000008.1"/>
</dbReference>
<evidence type="ECO:0000313" key="4">
    <source>
        <dbReference type="EMBL" id="RYC72424.1"/>
    </source>
</evidence>
<dbReference type="SUPFAM" id="SSF63411">
    <property type="entry name" value="LuxS/MPP-like metallohydrolase"/>
    <property type="match status" value="2"/>
</dbReference>
<sequence length="429" mass="49318">MKHTVEEVRLKNGVQGLLIDVPDAAVMNFTFQFRAGSRYTRSRDIYETAHIMEHMAFGANARFNSEHEFEADFTKNGAYHNASTSDMNMSYIADCADFEWERILDLQLLSIATPKFNEKEFIAEKGNVRNELTGYLNNNARLLWPKLQQAFGEQVLTYEERIKTISNITLNDIKEHHKKTHTTDNLRFVIAGKLTKSRKSKIIEKFENLDLPRGERFEFIVDDPKVPEKPVYINRSDQKNISFGFSVIIPRQLDDYEMDAMHALNHILTGTMYSRIYGQARKRGLTYGVYSGASRSLKDSAWDFEGQTNFDTAKPLFELIVNELKRIADGDITQDDIEAMKSYALGSFQMGGQTVRSIANFYAGRYFWDGFVRDYKKQPEYIKEISGDKILSVAREFIRDGVYCLGAVSSNQEELVEDISNTLKNVFCK</sequence>
<accession>A0ABY0FJ70</accession>
<comment type="caution">
    <text evidence="4">The sequence shown here is derived from an EMBL/GenBank/DDBJ whole genome shotgun (WGS) entry which is preliminary data.</text>
</comment>
<evidence type="ECO:0000313" key="5">
    <source>
        <dbReference type="Proteomes" id="UP001190925"/>
    </source>
</evidence>
<dbReference type="PANTHER" id="PTHR11851:SF49">
    <property type="entry name" value="MITOCHONDRIAL-PROCESSING PEPTIDASE SUBUNIT ALPHA"/>
    <property type="match status" value="1"/>
</dbReference>
<evidence type="ECO:0000256" key="1">
    <source>
        <dbReference type="ARBA" id="ARBA00007261"/>
    </source>
</evidence>
<evidence type="ECO:0000259" key="2">
    <source>
        <dbReference type="Pfam" id="PF00675"/>
    </source>
</evidence>
<feature type="domain" description="Peptidase M16 C-terminal" evidence="3">
    <location>
        <begin position="167"/>
        <end position="342"/>
    </location>
</feature>
<name>A0ABY0FJ70_9BACT</name>
<dbReference type="PANTHER" id="PTHR11851">
    <property type="entry name" value="METALLOPROTEASE"/>
    <property type="match status" value="1"/>
</dbReference>
<feature type="domain" description="Peptidase M16 N-terminal" evidence="2">
    <location>
        <begin position="28"/>
        <end position="143"/>
    </location>
</feature>
<reference evidence="4 5" key="1">
    <citation type="journal article" date="2018" name="bioRxiv">
        <title>Evidence of independent acquisition and adaption of ultra-small bacteria to human hosts across the highly diverse yet reduced genomes of the phylum Saccharibacteria.</title>
        <authorList>
            <person name="McLean J.S."/>
            <person name="Bor B."/>
            <person name="To T.T."/>
            <person name="Liu Q."/>
            <person name="Kearns K.A."/>
            <person name="Solden L.M."/>
            <person name="Wrighton K.C."/>
            <person name="He X."/>
            <person name="Shi W."/>
        </authorList>
    </citation>
    <scope>NUCLEOTIDE SEQUENCE [LARGE SCALE GENOMIC DNA]</scope>
    <source>
        <strain evidence="4 5">TM7_CMJM_G6_1_HOT_870</strain>
    </source>
</reference>
<dbReference type="EMBL" id="PRLK01000008">
    <property type="protein sequence ID" value="RYC72424.1"/>
    <property type="molecule type" value="Genomic_DNA"/>
</dbReference>
<dbReference type="Pfam" id="PF00675">
    <property type="entry name" value="Peptidase_M16"/>
    <property type="match status" value="1"/>
</dbReference>
<reference evidence="4 5" key="2">
    <citation type="journal article" date="2020" name="Cell Rep.">
        <title>Acquisition and Adaptation of Ultra-small Parasitic Reduced Genome Bacteria to Mammalian Hosts.</title>
        <authorList>
            <person name="McLean J.S."/>
            <person name="Bor B."/>
            <person name="Kerns K.A."/>
            <person name="Liu Q."/>
            <person name="To T.T."/>
            <person name="Solden L."/>
            <person name="Hendrickson E.L."/>
            <person name="Wrighton K."/>
            <person name="Shi W."/>
            <person name="He X."/>
        </authorList>
    </citation>
    <scope>NUCLEOTIDE SEQUENCE [LARGE SCALE GENOMIC DNA]</scope>
    <source>
        <strain evidence="4 5">TM7_CMJM_G6_1_HOT_870</strain>
    </source>
</reference>
<evidence type="ECO:0008006" key="6">
    <source>
        <dbReference type="Google" id="ProtNLM"/>
    </source>
</evidence>
<keyword evidence="5" id="KW-1185">Reference proteome</keyword>
<dbReference type="Gene3D" id="3.30.830.10">
    <property type="entry name" value="Metalloenzyme, LuxS/M16 peptidase-like"/>
    <property type="match status" value="2"/>
</dbReference>
<organism evidence="4 5">
    <name type="scientific">Candidatus Nanogingivalis gingivitcus</name>
    <dbReference type="NCBI Taxonomy" id="2171992"/>
    <lineage>
        <taxon>Bacteria</taxon>
        <taxon>Candidatus Saccharimonadota</taxon>
        <taxon>Candidatus Nanosyncoccalia</taxon>
        <taxon>Candidatus Nanogingivales</taxon>
        <taxon>Candidatus Nanogingivalaceae</taxon>
        <taxon>Candidatus Nanogingivalis</taxon>
    </lineage>
</organism>
<proteinExistence type="inferred from homology"/>
<protein>
    <recommendedName>
        <fullName evidence="6">Insulinase family protein</fullName>
    </recommendedName>
</protein>
<dbReference type="InterPro" id="IPR011765">
    <property type="entry name" value="Pept_M16_N"/>
</dbReference>
<dbReference type="Proteomes" id="UP001190925">
    <property type="component" value="Unassembled WGS sequence"/>
</dbReference>
<dbReference type="InterPro" id="IPR007863">
    <property type="entry name" value="Peptidase_M16_C"/>
</dbReference>
<dbReference type="InterPro" id="IPR050361">
    <property type="entry name" value="MPP/UQCRC_Complex"/>
</dbReference>
<comment type="similarity">
    <text evidence="1">Belongs to the peptidase M16 family.</text>
</comment>
<dbReference type="InterPro" id="IPR011249">
    <property type="entry name" value="Metalloenz_LuxS/M16"/>
</dbReference>